<sequence length="263" mass="27486">MEHDCTTESVAGATLVTVRVRNEAPVPRRVRVRNELPGPVLPPRREGVPERGWDESGFEGVLDAGEERALGYACPVASEDDRPVSVASLGRDEAERAADRENEAIRALGRARPPADAVPVPGGSLARDSLPDDAGGAATSDDARRGDEADGTHVDDTHADEDASERSVSEEASDGRDRGPRPPAVASWLDAVETRVRLAERLTDATATDAAAVLETAGDVSGLPSTVDADETTLRTVAARASELADRAAETDAGPTVDSLVAL</sequence>
<organism evidence="3 4">
    <name type="scientific">Halogeometricum pallidum JCM 14848</name>
    <dbReference type="NCBI Taxonomy" id="1227487"/>
    <lineage>
        <taxon>Archaea</taxon>
        <taxon>Methanobacteriati</taxon>
        <taxon>Methanobacteriota</taxon>
        <taxon>Stenosarchaea group</taxon>
        <taxon>Halobacteria</taxon>
        <taxon>Halobacteriales</taxon>
        <taxon>Haloferacaceae</taxon>
        <taxon>Halogeometricum</taxon>
    </lineage>
</organism>
<feature type="domain" description="DUF8080" evidence="2">
    <location>
        <begin position="182"/>
        <end position="252"/>
    </location>
</feature>
<evidence type="ECO:0000256" key="1">
    <source>
        <dbReference type="SAM" id="MobiDB-lite"/>
    </source>
</evidence>
<gene>
    <name evidence="3" type="ORF">C474_11311</name>
</gene>
<dbReference type="Proteomes" id="UP000011513">
    <property type="component" value="Unassembled WGS sequence"/>
</dbReference>
<evidence type="ECO:0000259" key="2">
    <source>
        <dbReference type="Pfam" id="PF26296"/>
    </source>
</evidence>
<evidence type="ECO:0000313" key="3">
    <source>
        <dbReference type="EMBL" id="ELZ30397.1"/>
    </source>
</evidence>
<dbReference type="eggNOG" id="arCOG06335">
    <property type="taxonomic scope" value="Archaea"/>
</dbReference>
<feature type="region of interest" description="Disordered" evidence="1">
    <location>
        <begin position="35"/>
        <end position="57"/>
    </location>
</feature>
<dbReference type="Pfam" id="PF25256">
    <property type="entry name" value="DUF7857"/>
    <property type="match status" value="1"/>
</dbReference>
<proteinExistence type="predicted"/>
<feature type="compositionally biased region" description="Low complexity" evidence="1">
    <location>
        <begin position="105"/>
        <end position="123"/>
    </location>
</feature>
<name>M0D6S7_HALPD</name>
<keyword evidence="4" id="KW-1185">Reference proteome</keyword>
<dbReference type="RefSeq" id="WP_008386797.1">
    <property type="nucleotide sequence ID" value="NZ_AOIV01000025.1"/>
</dbReference>
<dbReference type="InParanoid" id="M0D6S7"/>
<dbReference type="Pfam" id="PF26296">
    <property type="entry name" value="DUF8080"/>
    <property type="match status" value="1"/>
</dbReference>
<feature type="compositionally biased region" description="Basic and acidic residues" evidence="1">
    <location>
        <begin position="141"/>
        <end position="180"/>
    </location>
</feature>
<feature type="compositionally biased region" description="Basic and acidic residues" evidence="1">
    <location>
        <begin position="43"/>
        <end position="54"/>
    </location>
</feature>
<accession>M0D6S7</accession>
<dbReference type="InterPro" id="IPR057179">
    <property type="entry name" value="DUF7857"/>
</dbReference>
<dbReference type="EMBL" id="AOIV01000025">
    <property type="protein sequence ID" value="ELZ30397.1"/>
    <property type="molecule type" value="Genomic_DNA"/>
</dbReference>
<reference evidence="3 4" key="1">
    <citation type="journal article" date="2014" name="PLoS Genet.">
        <title>Phylogenetically driven sequencing of extremely halophilic archaea reveals strategies for static and dynamic osmo-response.</title>
        <authorList>
            <person name="Becker E.A."/>
            <person name="Seitzer P.M."/>
            <person name="Tritt A."/>
            <person name="Larsen D."/>
            <person name="Krusor M."/>
            <person name="Yao A.I."/>
            <person name="Wu D."/>
            <person name="Madern D."/>
            <person name="Eisen J.A."/>
            <person name="Darling A.E."/>
            <person name="Facciotti M.T."/>
        </authorList>
    </citation>
    <scope>NUCLEOTIDE SEQUENCE [LARGE SCALE GENOMIC DNA]</scope>
    <source>
        <strain evidence="3 4">JCM 14848</strain>
    </source>
</reference>
<comment type="caution">
    <text evidence="3">The sequence shown here is derived from an EMBL/GenBank/DDBJ whole genome shotgun (WGS) entry which is preliminary data.</text>
</comment>
<protein>
    <recommendedName>
        <fullName evidence="2">DUF8080 domain-containing protein</fullName>
    </recommendedName>
</protein>
<feature type="region of interest" description="Disordered" evidence="1">
    <location>
        <begin position="105"/>
        <end position="185"/>
    </location>
</feature>
<dbReference type="InterPro" id="IPR058393">
    <property type="entry name" value="DUF8080"/>
</dbReference>
<dbReference type="AlphaFoldDB" id="M0D6S7"/>
<evidence type="ECO:0000313" key="4">
    <source>
        <dbReference type="Proteomes" id="UP000011513"/>
    </source>
</evidence>
<dbReference type="OrthoDB" id="193731at2157"/>